<dbReference type="AlphaFoldDB" id="A0A2T4FIL0"/>
<feature type="region of interest" description="Disordered" evidence="1">
    <location>
        <begin position="73"/>
        <end position="92"/>
    </location>
</feature>
<protein>
    <submittedName>
        <fullName evidence="2">Uncharacterized protein</fullName>
    </submittedName>
</protein>
<evidence type="ECO:0000256" key="1">
    <source>
        <dbReference type="SAM" id="MobiDB-lite"/>
    </source>
</evidence>
<sequence length="92" mass="9304">MCGNRASVGAGLARDAGTSVSQKHRGDAIAGKPAPTENRLSHKPAPTLDRRRCSEQLTEPLASLPVACAAALGRTGHRSSPAPASVPGTSHG</sequence>
<name>A0A2T4FIL0_9PSED</name>
<proteinExistence type="predicted"/>
<dbReference type="EMBL" id="PYWW01000059">
    <property type="protein sequence ID" value="PTC23261.1"/>
    <property type="molecule type" value="Genomic_DNA"/>
</dbReference>
<feature type="region of interest" description="Disordered" evidence="1">
    <location>
        <begin position="1"/>
        <end position="56"/>
    </location>
</feature>
<evidence type="ECO:0000313" key="2">
    <source>
        <dbReference type="EMBL" id="PTC23261.1"/>
    </source>
</evidence>
<accession>A0A2T4FIL0</accession>
<comment type="caution">
    <text evidence="2">The sequence shown here is derived from an EMBL/GenBank/DDBJ whole genome shotgun (WGS) entry which is preliminary data.</text>
</comment>
<gene>
    <name evidence="2" type="ORF">C9382_31015</name>
</gene>
<organism evidence="2 3">
    <name type="scientific">Pseudomonas aylmerensis</name>
    <dbReference type="NCBI Taxonomy" id="1869229"/>
    <lineage>
        <taxon>Bacteria</taxon>
        <taxon>Pseudomonadati</taxon>
        <taxon>Pseudomonadota</taxon>
        <taxon>Gammaproteobacteria</taxon>
        <taxon>Pseudomonadales</taxon>
        <taxon>Pseudomonadaceae</taxon>
        <taxon>Pseudomonas</taxon>
    </lineage>
</organism>
<dbReference type="Proteomes" id="UP000240571">
    <property type="component" value="Unassembled WGS sequence"/>
</dbReference>
<evidence type="ECO:0000313" key="3">
    <source>
        <dbReference type="Proteomes" id="UP000240571"/>
    </source>
</evidence>
<reference evidence="2 3" key="1">
    <citation type="submission" date="2018-03" db="EMBL/GenBank/DDBJ databases">
        <title>Diversity of bacteria associated with corn roots inoculated with woodland soils in Canada, and Description of Pseudomonas aylmerense sp. nov.</title>
        <authorList>
            <person name="Tambong J.T."/>
            <person name="Xu R."/>
            <person name="Tchagang C."/>
        </authorList>
    </citation>
    <scope>NUCLEOTIDE SEQUENCE [LARGE SCALE GENOMIC DNA]</scope>
    <source>
        <strain evidence="2 3">S1E44</strain>
    </source>
</reference>
<dbReference type="OrthoDB" id="7033059at2"/>